<reference evidence="1 2" key="1">
    <citation type="submission" date="2015-07" db="EMBL/GenBank/DDBJ databases">
        <title>Emmonsia species relationships and genome sequence.</title>
        <authorList>
            <person name="Cuomo C.A."/>
            <person name="Schwartz I.S."/>
            <person name="Kenyon C."/>
            <person name="de Hoog G.S."/>
            <person name="Govender N.P."/>
            <person name="Botha A."/>
            <person name="Moreno L."/>
            <person name="de Vries M."/>
            <person name="Munoz J.F."/>
            <person name="Stielow J.B."/>
        </authorList>
    </citation>
    <scope>NUCLEOTIDE SEQUENCE [LARGE SCALE GENOMIC DNA]</scope>
    <source>
        <strain evidence="1 2">CBS 136260</strain>
    </source>
</reference>
<dbReference type="Proteomes" id="UP000091918">
    <property type="component" value="Unassembled WGS sequence"/>
</dbReference>
<accession>A0A1B7NQF9</accession>
<name>A0A1B7NQF9_9EURO</name>
<proteinExistence type="predicted"/>
<keyword evidence="2" id="KW-1185">Reference proteome</keyword>
<sequence length="81" mass="8106">CPGRGLGLPLGESILVQLRCMHCLVLGLGMGKDFGYEGFLADHKSLLPGAGAGGTGGGSKVIDGGIQKKQGKTKGGLRVLG</sequence>
<dbReference type="STRING" id="1658172.A0A1B7NQF9"/>
<gene>
    <name evidence="1" type="ORF">ACJ72_06845</name>
</gene>
<evidence type="ECO:0000313" key="2">
    <source>
        <dbReference type="Proteomes" id="UP000091918"/>
    </source>
</evidence>
<comment type="caution">
    <text evidence="1">The sequence shown here is derived from an EMBL/GenBank/DDBJ whole genome shotgun (WGS) entry which is preliminary data.</text>
</comment>
<organism evidence="1 2">
    <name type="scientific">Emergomyces africanus</name>
    <dbReference type="NCBI Taxonomy" id="1955775"/>
    <lineage>
        <taxon>Eukaryota</taxon>
        <taxon>Fungi</taxon>
        <taxon>Dikarya</taxon>
        <taxon>Ascomycota</taxon>
        <taxon>Pezizomycotina</taxon>
        <taxon>Eurotiomycetes</taxon>
        <taxon>Eurotiomycetidae</taxon>
        <taxon>Onygenales</taxon>
        <taxon>Ajellomycetaceae</taxon>
        <taxon>Emergomyces</taxon>
    </lineage>
</organism>
<protein>
    <submittedName>
        <fullName evidence="1">Uncharacterized protein</fullName>
    </submittedName>
</protein>
<dbReference type="EMBL" id="LGUA01001279">
    <property type="protein sequence ID" value="OAX78840.1"/>
    <property type="molecule type" value="Genomic_DNA"/>
</dbReference>
<dbReference type="AlphaFoldDB" id="A0A1B7NQF9"/>
<feature type="non-terminal residue" evidence="1">
    <location>
        <position position="1"/>
    </location>
</feature>
<evidence type="ECO:0000313" key="1">
    <source>
        <dbReference type="EMBL" id="OAX78840.1"/>
    </source>
</evidence>